<evidence type="ECO:0000259" key="3">
    <source>
        <dbReference type="Pfam" id="PF18912"/>
    </source>
</evidence>
<feature type="domain" description="Double zinc ribbon" evidence="3">
    <location>
        <begin position="13"/>
        <end position="46"/>
    </location>
</feature>
<dbReference type="CDD" id="cd06223">
    <property type="entry name" value="PRTases_typeI"/>
    <property type="match status" value="1"/>
</dbReference>
<dbReference type="Pfam" id="PF00156">
    <property type="entry name" value="Pribosyltran"/>
    <property type="match status" value="1"/>
</dbReference>
<evidence type="ECO:0000256" key="1">
    <source>
        <dbReference type="ARBA" id="ARBA00008007"/>
    </source>
</evidence>
<reference evidence="4 5" key="1">
    <citation type="journal article" date="2023" name="Microbiol. Resour. Announc.">
        <title>Complete Genome Sequence of Imperialibacter roseus strain P4T.</title>
        <authorList>
            <person name="Tizabi D.R."/>
            <person name="Bachvaroff T."/>
            <person name="Hill R.T."/>
        </authorList>
    </citation>
    <scope>NUCLEOTIDE SEQUENCE [LARGE SCALE GENOMIC DNA]</scope>
    <source>
        <strain evidence="4 5">P4T</strain>
    </source>
</reference>
<dbReference type="Pfam" id="PF18912">
    <property type="entry name" value="DZR_2"/>
    <property type="match status" value="1"/>
</dbReference>
<evidence type="ECO:0000259" key="2">
    <source>
        <dbReference type="Pfam" id="PF00156"/>
    </source>
</evidence>
<evidence type="ECO:0000313" key="5">
    <source>
        <dbReference type="Proteomes" id="UP001302349"/>
    </source>
</evidence>
<dbReference type="EMBL" id="CP136051">
    <property type="protein sequence ID" value="WOK06209.1"/>
    <property type="molecule type" value="Genomic_DNA"/>
</dbReference>
<name>A0ABZ0IPV4_9BACT</name>
<dbReference type="PANTHER" id="PTHR47505">
    <property type="entry name" value="DNA UTILIZATION PROTEIN YHGH"/>
    <property type="match status" value="1"/>
</dbReference>
<protein>
    <submittedName>
        <fullName evidence="4">ComF family protein</fullName>
    </submittedName>
</protein>
<dbReference type="InterPro" id="IPR000836">
    <property type="entry name" value="PRTase_dom"/>
</dbReference>
<dbReference type="Proteomes" id="UP001302349">
    <property type="component" value="Chromosome"/>
</dbReference>
<dbReference type="PANTHER" id="PTHR47505:SF1">
    <property type="entry name" value="DNA UTILIZATION PROTEIN YHGH"/>
    <property type="match status" value="1"/>
</dbReference>
<accession>A0ABZ0IPV4</accession>
<dbReference type="Gene3D" id="3.40.50.2020">
    <property type="match status" value="1"/>
</dbReference>
<dbReference type="SUPFAM" id="SSF53271">
    <property type="entry name" value="PRTase-like"/>
    <property type="match status" value="1"/>
</dbReference>
<comment type="similarity">
    <text evidence="1">Belongs to the ComF/GntX family.</text>
</comment>
<keyword evidence="5" id="KW-1185">Reference proteome</keyword>
<organism evidence="4 5">
    <name type="scientific">Imperialibacter roseus</name>
    <dbReference type="NCBI Taxonomy" id="1324217"/>
    <lineage>
        <taxon>Bacteria</taxon>
        <taxon>Pseudomonadati</taxon>
        <taxon>Bacteroidota</taxon>
        <taxon>Cytophagia</taxon>
        <taxon>Cytophagales</taxon>
        <taxon>Flammeovirgaceae</taxon>
        <taxon>Imperialibacter</taxon>
    </lineage>
</organism>
<gene>
    <name evidence="4" type="ORF">RT717_24335</name>
</gene>
<dbReference type="InterPro" id="IPR044005">
    <property type="entry name" value="DZR_2"/>
</dbReference>
<proteinExistence type="inferred from homology"/>
<feature type="domain" description="Phosphoribosyltransferase" evidence="2">
    <location>
        <begin position="174"/>
        <end position="229"/>
    </location>
</feature>
<dbReference type="RefSeq" id="WP_317488939.1">
    <property type="nucleotide sequence ID" value="NZ_CP136051.1"/>
</dbReference>
<sequence length="233" mass="25693">MANIANELWNDFVSLIFPENCISCGELLVRGEDHLCTACRYQLPIVDEAIRDSLLTNKFVYEPKISFVDAFLTFKKSGITQKLLHQLKYKGNRELGVMLGAWYGNQLTEKPGFSAFDIIVPVPLHKRKLRIRGYNQSMAIAEGLSVATQKPVDAELLVRSKFTSTQTKKQKVDRWQNVENIFGVTSPESVKGKKVLLVDDVLTTGSTLSSCASALISAGAEGIGICALAVSHK</sequence>
<dbReference type="InterPro" id="IPR029057">
    <property type="entry name" value="PRTase-like"/>
</dbReference>
<dbReference type="InterPro" id="IPR051910">
    <property type="entry name" value="ComF/GntX_DNA_util-trans"/>
</dbReference>
<evidence type="ECO:0000313" key="4">
    <source>
        <dbReference type="EMBL" id="WOK06209.1"/>
    </source>
</evidence>